<evidence type="ECO:0000313" key="2">
    <source>
        <dbReference type="EMBL" id="SNV56064.1"/>
    </source>
</evidence>
<evidence type="ECO:0008006" key="4">
    <source>
        <dbReference type="Google" id="ProtNLM"/>
    </source>
</evidence>
<gene>
    <name evidence="2" type="ORF">SAMEA4412673_03262</name>
</gene>
<accession>A0AAJ4XDQ0</accession>
<protein>
    <recommendedName>
        <fullName evidence="4">DUF4374 domain-containing protein</fullName>
    </recommendedName>
</protein>
<dbReference type="PROSITE" id="PS51257">
    <property type="entry name" value="PROKAR_LIPOPROTEIN"/>
    <property type="match status" value="1"/>
</dbReference>
<feature type="chain" id="PRO_5042469103" description="DUF4374 domain-containing protein" evidence="1">
    <location>
        <begin position="21"/>
        <end position="419"/>
    </location>
</feature>
<organism evidence="2 3">
    <name type="scientific">Sphingobacterium mizutaii</name>
    <dbReference type="NCBI Taxonomy" id="1010"/>
    <lineage>
        <taxon>Bacteria</taxon>
        <taxon>Pseudomonadati</taxon>
        <taxon>Bacteroidota</taxon>
        <taxon>Sphingobacteriia</taxon>
        <taxon>Sphingobacteriales</taxon>
        <taxon>Sphingobacteriaceae</taxon>
        <taxon>Sphingobacterium</taxon>
    </lineage>
</organism>
<name>A0AAJ4XDQ0_9SPHI</name>
<dbReference type="Proteomes" id="UP000215355">
    <property type="component" value="Chromosome 1"/>
</dbReference>
<evidence type="ECO:0000256" key="1">
    <source>
        <dbReference type="SAM" id="SignalP"/>
    </source>
</evidence>
<evidence type="ECO:0000313" key="3">
    <source>
        <dbReference type="Proteomes" id="UP000215355"/>
    </source>
</evidence>
<dbReference type="AlphaFoldDB" id="A0AAJ4XDQ0"/>
<proteinExistence type="predicted"/>
<sequence length="419" mass="45374">MKINRFKASVLFMFSMGIFASCSEDSTGPTPVEPEGKDKYVLITMSENNLQKPGFATAFDAIPSGNVVNNGSNSYQGLGFGGWRPHGNQLLKMFNSKTNELGIDQLLVDANGKISAGKFIAADNNSNGSGNFVIVDDNKGYYWDGASPLKIQTFNPSNMTRTGELDFATVVNERGQNVPEILYRSIGQKFLAAKGGKLFANISYAKTNGPQKGFFDDYFPDVYIAVIDIASGKYEKTIKIEDTGSIAYINDNNMYDFDSNGDLYIVTQGRSAVGGKSKIVRIKSTETDIDKTWSLNMDEIQEGGKFVSVFAKDAKIITVIPNTKLTAGPTGNINFENVWEFYQIDIASKQRTKITGIPAVTNPGAAFGAIELDGKVLLRVNTKDGSQNGYYELTGTSAKALFNVTAGGSVSGLYKIIVG</sequence>
<feature type="signal peptide" evidence="1">
    <location>
        <begin position="1"/>
        <end position="20"/>
    </location>
</feature>
<dbReference type="KEGG" id="smiz:4412673_03262"/>
<reference evidence="2 3" key="1">
    <citation type="submission" date="2017-06" db="EMBL/GenBank/DDBJ databases">
        <authorList>
            <consortium name="Pathogen Informatics"/>
        </authorList>
    </citation>
    <scope>NUCLEOTIDE SEQUENCE [LARGE SCALE GENOMIC DNA]</scope>
    <source>
        <strain evidence="2 3">NCTC12149</strain>
    </source>
</reference>
<dbReference type="EMBL" id="LT906468">
    <property type="protein sequence ID" value="SNV56064.1"/>
    <property type="molecule type" value="Genomic_DNA"/>
</dbReference>
<keyword evidence="1" id="KW-0732">Signal</keyword>
<dbReference type="SUPFAM" id="SSF82171">
    <property type="entry name" value="DPP6 N-terminal domain-like"/>
    <property type="match status" value="1"/>
</dbReference>
<dbReference type="RefSeq" id="WP_093100255.1">
    <property type="nucleotide sequence ID" value="NZ_FNGK01000006.1"/>
</dbReference>